<keyword evidence="11" id="KW-1185">Reference proteome</keyword>
<feature type="domain" description="C2H2-type" evidence="9">
    <location>
        <begin position="357"/>
        <end position="384"/>
    </location>
</feature>
<feature type="domain" description="C2H2-type" evidence="9">
    <location>
        <begin position="329"/>
        <end position="356"/>
    </location>
</feature>
<gene>
    <name evidence="10" type="primary">LOC127529752</name>
</gene>
<evidence type="ECO:0000256" key="5">
    <source>
        <dbReference type="ARBA" id="ARBA00022833"/>
    </source>
</evidence>
<dbReference type="SMART" id="SM00355">
    <property type="entry name" value="ZnF_C2H2"/>
    <property type="match status" value="5"/>
</dbReference>
<reference evidence="10" key="1">
    <citation type="submission" date="2021-06" db="EMBL/GenBank/DDBJ databases">
        <authorList>
            <consortium name="Wellcome Sanger Institute Data Sharing"/>
        </authorList>
    </citation>
    <scope>NUCLEOTIDE SEQUENCE [LARGE SCALE GENOMIC DNA]</scope>
</reference>
<feature type="region of interest" description="Disordered" evidence="8">
    <location>
        <begin position="185"/>
        <end position="209"/>
    </location>
</feature>
<proteinExistence type="predicted"/>
<feature type="domain" description="C2H2-type" evidence="9">
    <location>
        <begin position="273"/>
        <end position="300"/>
    </location>
</feature>
<dbReference type="RefSeq" id="XP_051790418.1">
    <property type="nucleotide sequence ID" value="XM_051934458.1"/>
</dbReference>
<keyword evidence="2" id="KW-0479">Metal-binding</keyword>
<evidence type="ECO:0000256" key="1">
    <source>
        <dbReference type="ARBA" id="ARBA00004123"/>
    </source>
</evidence>
<evidence type="ECO:0000313" key="10">
    <source>
        <dbReference type="Ensembl" id="ENSECRP00000015219.1"/>
    </source>
</evidence>
<dbReference type="GO" id="GO:0010468">
    <property type="term" value="P:regulation of gene expression"/>
    <property type="evidence" value="ECO:0007669"/>
    <property type="project" value="TreeGrafter"/>
</dbReference>
<name>A0A8C4SC91_ERPCA</name>
<dbReference type="PANTHER" id="PTHR16515:SF49">
    <property type="entry name" value="GASTRULA ZINC FINGER PROTEIN XLCGF49.1-LIKE-RELATED"/>
    <property type="match status" value="1"/>
</dbReference>
<evidence type="ECO:0000256" key="6">
    <source>
        <dbReference type="ARBA" id="ARBA00023242"/>
    </source>
</evidence>
<dbReference type="PANTHER" id="PTHR16515">
    <property type="entry name" value="PR DOMAIN ZINC FINGER PROTEIN"/>
    <property type="match status" value="1"/>
</dbReference>
<dbReference type="FunFam" id="3.30.160.60:FF:000100">
    <property type="entry name" value="Zinc finger 45-like"/>
    <property type="match status" value="1"/>
</dbReference>
<dbReference type="PROSITE" id="PS50157">
    <property type="entry name" value="ZINC_FINGER_C2H2_2"/>
    <property type="match status" value="5"/>
</dbReference>
<dbReference type="Pfam" id="PF00096">
    <property type="entry name" value="zf-C2H2"/>
    <property type="match status" value="5"/>
</dbReference>
<dbReference type="GO" id="GO:0008270">
    <property type="term" value="F:zinc ion binding"/>
    <property type="evidence" value="ECO:0007669"/>
    <property type="project" value="UniProtKB-KW"/>
</dbReference>
<reference evidence="10" key="3">
    <citation type="submission" date="2025-09" db="UniProtKB">
        <authorList>
            <consortium name="Ensembl"/>
        </authorList>
    </citation>
    <scope>IDENTIFICATION</scope>
</reference>
<feature type="domain" description="C2H2-type" evidence="9">
    <location>
        <begin position="245"/>
        <end position="272"/>
    </location>
</feature>
<feature type="compositionally biased region" description="Basic and acidic residues" evidence="8">
    <location>
        <begin position="190"/>
        <end position="209"/>
    </location>
</feature>
<sequence length="401" mass="46269">MDSKALYCEKGLNFGHEEYKPIKKEMTETIAVLEGISVKVEIKEDLVNNNDTKDNISQQTNISIKGEIKENISIKDDIATQEDVVNIPILATVLVKEEIKEEITIIDYKPLSEDLDQASILNCQESSRIKEEDQEPLHIKEEASEINICSTIKQEEKPLDGNVTTNIQEEFFPLVSLQYGQKAVRPNFEPGKDPRQKDQNEDDFMTHENDNSVKTPWWLTEDIRNFKKKPSIMKQQILQEEVHWYNCSECGKNFIRFASLKVHLRLHRGKKPYQCEECGKSFSYQCDFKVHERIHTGEKPYRCDECGKSFTNISARKTHQRVHTGEKPYMCKTCGKRFSQMSGLKTHQQIHTGDKPYICADCGKSFGHMFNLKAHQRVHTGEKRPKKHSSETVNTTVKTAN</sequence>
<dbReference type="SUPFAM" id="SSF57667">
    <property type="entry name" value="beta-beta-alpha zinc fingers"/>
    <property type="match status" value="3"/>
</dbReference>
<dbReference type="OrthoDB" id="6077919at2759"/>
<dbReference type="GeneID" id="127529752"/>
<keyword evidence="3" id="KW-0677">Repeat</keyword>
<evidence type="ECO:0000256" key="2">
    <source>
        <dbReference type="ARBA" id="ARBA00022723"/>
    </source>
</evidence>
<dbReference type="InterPro" id="IPR036236">
    <property type="entry name" value="Znf_C2H2_sf"/>
</dbReference>
<dbReference type="FunFam" id="3.30.160.60:FF:000557">
    <property type="entry name" value="zinc finger and SCAN domain-containing protein 29"/>
    <property type="match status" value="1"/>
</dbReference>
<evidence type="ECO:0000256" key="7">
    <source>
        <dbReference type="PROSITE-ProRule" id="PRU00042"/>
    </source>
</evidence>
<evidence type="ECO:0000256" key="4">
    <source>
        <dbReference type="ARBA" id="ARBA00022771"/>
    </source>
</evidence>
<dbReference type="InterPro" id="IPR050331">
    <property type="entry name" value="Zinc_finger"/>
</dbReference>
<evidence type="ECO:0000256" key="8">
    <source>
        <dbReference type="SAM" id="MobiDB-lite"/>
    </source>
</evidence>
<comment type="subcellular location">
    <subcellularLocation>
        <location evidence="1">Nucleus</location>
    </subcellularLocation>
</comment>
<dbReference type="Proteomes" id="UP000694620">
    <property type="component" value="Chromosome 12"/>
</dbReference>
<feature type="compositionally biased region" description="Polar residues" evidence="8">
    <location>
        <begin position="391"/>
        <end position="401"/>
    </location>
</feature>
<feature type="domain" description="C2H2-type" evidence="9">
    <location>
        <begin position="301"/>
        <end position="328"/>
    </location>
</feature>
<feature type="region of interest" description="Disordered" evidence="8">
    <location>
        <begin position="377"/>
        <end position="401"/>
    </location>
</feature>
<protein>
    <recommendedName>
        <fullName evidence="9">C2H2-type domain-containing protein</fullName>
    </recommendedName>
</protein>
<accession>A0A8C4SC91</accession>
<dbReference type="Ensembl" id="ENSECRT00000015488.1">
    <property type="protein sequence ID" value="ENSECRP00000015219.1"/>
    <property type="gene ID" value="ENSECRG00000010155.1"/>
</dbReference>
<dbReference type="GO" id="GO:0005634">
    <property type="term" value="C:nucleus"/>
    <property type="evidence" value="ECO:0007669"/>
    <property type="project" value="UniProtKB-SubCell"/>
</dbReference>
<dbReference type="GeneTree" id="ENSGT01150000286953"/>
<dbReference type="AlphaFoldDB" id="A0A8C4SC91"/>
<keyword evidence="6" id="KW-0539">Nucleus</keyword>
<dbReference type="Gene3D" id="3.30.160.60">
    <property type="entry name" value="Classic Zinc Finger"/>
    <property type="match status" value="5"/>
</dbReference>
<evidence type="ECO:0000259" key="9">
    <source>
        <dbReference type="PROSITE" id="PS50157"/>
    </source>
</evidence>
<reference evidence="10" key="2">
    <citation type="submission" date="2025-08" db="UniProtKB">
        <authorList>
            <consortium name="Ensembl"/>
        </authorList>
    </citation>
    <scope>IDENTIFICATION</scope>
</reference>
<evidence type="ECO:0000256" key="3">
    <source>
        <dbReference type="ARBA" id="ARBA00022737"/>
    </source>
</evidence>
<evidence type="ECO:0000313" key="11">
    <source>
        <dbReference type="Proteomes" id="UP000694620"/>
    </source>
</evidence>
<keyword evidence="5" id="KW-0862">Zinc</keyword>
<dbReference type="PROSITE" id="PS00028">
    <property type="entry name" value="ZINC_FINGER_C2H2_1"/>
    <property type="match status" value="5"/>
</dbReference>
<dbReference type="InterPro" id="IPR013087">
    <property type="entry name" value="Znf_C2H2_type"/>
</dbReference>
<keyword evidence="4 7" id="KW-0863">Zinc-finger</keyword>
<organism evidence="10 11">
    <name type="scientific">Erpetoichthys calabaricus</name>
    <name type="common">Rope fish</name>
    <name type="synonym">Calamoichthys calabaricus</name>
    <dbReference type="NCBI Taxonomy" id="27687"/>
    <lineage>
        <taxon>Eukaryota</taxon>
        <taxon>Metazoa</taxon>
        <taxon>Chordata</taxon>
        <taxon>Craniata</taxon>
        <taxon>Vertebrata</taxon>
        <taxon>Euteleostomi</taxon>
        <taxon>Actinopterygii</taxon>
        <taxon>Polypteriformes</taxon>
        <taxon>Polypteridae</taxon>
        <taxon>Erpetoichthys</taxon>
    </lineage>
</organism>
<dbReference type="FunFam" id="3.30.160.60:FF:002343">
    <property type="entry name" value="Zinc finger protein 33A"/>
    <property type="match status" value="2"/>
</dbReference>
<dbReference type="FunFam" id="3.30.160.60:FF:000912">
    <property type="entry name" value="Zinc finger protein 660"/>
    <property type="match status" value="1"/>
</dbReference>